<dbReference type="InterPro" id="IPR014755">
    <property type="entry name" value="Cu-Rt/internalin_Ig-like"/>
</dbReference>
<dbReference type="InterPro" id="IPR032694">
    <property type="entry name" value="CopC/D"/>
</dbReference>
<dbReference type="PANTHER" id="PTHR34820">
    <property type="entry name" value="INNER MEMBRANE PROTEIN YEBZ"/>
    <property type="match status" value="1"/>
</dbReference>
<dbReference type="EMBL" id="JBHUGA010000006">
    <property type="protein sequence ID" value="MFD1845353.1"/>
    <property type="molecule type" value="Genomic_DNA"/>
</dbReference>
<comment type="subcellular location">
    <subcellularLocation>
        <location evidence="1">Cell envelope</location>
    </subcellularLocation>
</comment>
<evidence type="ECO:0000256" key="1">
    <source>
        <dbReference type="ARBA" id="ARBA00004196"/>
    </source>
</evidence>
<sequence>MSTTYPAAGPVVVHSLPRVAALLAAMLLVALMTILGSAPAANAHDEMTGSTPASGASVEMLPEVVELTFSNVPSGIGSEVEVLDANGENWAEGDVTIIDRVASQPLRSDAPAGEYTVNWRVVSSDSHPIEGTFAFTATAGGAAQAPGAVVGTQGPIEIEESEQAAQNDFPWSIVVMVVVLIALAVVLAATARKKLRQGADS</sequence>
<feature type="domain" description="CopC" evidence="6">
    <location>
        <begin position="44"/>
        <end position="136"/>
    </location>
</feature>
<keyword evidence="5" id="KW-0812">Transmembrane</keyword>
<dbReference type="InterPro" id="IPR007348">
    <property type="entry name" value="CopC_dom"/>
</dbReference>
<keyword evidence="5" id="KW-0472">Membrane</keyword>
<dbReference type="PANTHER" id="PTHR34820:SF4">
    <property type="entry name" value="INNER MEMBRANE PROTEIN YEBZ"/>
    <property type="match status" value="1"/>
</dbReference>
<evidence type="ECO:0000256" key="4">
    <source>
        <dbReference type="ARBA" id="ARBA00023008"/>
    </source>
</evidence>
<dbReference type="SUPFAM" id="SSF81296">
    <property type="entry name" value="E set domains"/>
    <property type="match status" value="1"/>
</dbReference>
<evidence type="ECO:0000256" key="5">
    <source>
        <dbReference type="SAM" id="Phobius"/>
    </source>
</evidence>
<protein>
    <submittedName>
        <fullName evidence="7">Copper resistance CopC family protein</fullName>
    </submittedName>
</protein>
<keyword evidence="3" id="KW-0732">Signal</keyword>
<proteinExistence type="predicted"/>
<keyword evidence="2" id="KW-0479">Metal-binding</keyword>
<dbReference type="Pfam" id="PF04234">
    <property type="entry name" value="CopC"/>
    <property type="match status" value="1"/>
</dbReference>
<organism evidence="7 8">
    <name type="scientific">Arthrobacter flavus</name>
    <dbReference type="NCBI Taxonomy" id="95172"/>
    <lineage>
        <taxon>Bacteria</taxon>
        <taxon>Bacillati</taxon>
        <taxon>Actinomycetota</taxon>
        <taxon>Actinomycetes</taxon>
        <taxon>Micrococcales</taxon>
        <taxon>Micrococcaceae</taxon>
        <taxon>Arthrobacter</taxon>
    </lineage>
</organism>
<comment type="caution">
    <text evidence="7">The sequence shown here is derived from an EMBL/GenBank/DDBJ whole genome shotgun (WGS) entry which is preliminary data.</text>
</comment>
<dbReference type="RefSeq" id="WP_343877545.1">
    <property type="nucleotide sequence ID" value="NZ_BAAAIJ010000007.1"/>
</dbReference>
<feature type="transmembrane region" description="Helical" evidence="5">
    <location>
        <begin position="169"/>
        <end position="191"/>
    </location>
</feature>
<evidence type="ECO:0000256" key="3">
    <source>
        <dbReference type="ARBA" id="ARBA00022729"/>
    </source>
</evidence>
<dbReference type="InterPro" id="IPR014756">
    <property type="entry name" value="Ig_E-set"/>
</dbReference>
<evidence type="ECO:0000256" key="2">
    <source>
        <dbReference type="ARBA" id="ARBA00022723"/>
    </source>
</evidence>
<evidence type="ECO:0000259" key="6">
    <source>
        <dbReference type="Pfam" id="PF04234"/>
    </source>
</evidence>
<dbReference type="Proteomes" id="UP001597307">
    <property type="component" value="Unassembled WGS sequence"/>
</dbReference>
<evidence type="ECO:0000313" key="8">
    <source>
        <dbReference type="Proteomes" id="UP001597307"/>
    </source>
</evidence>
<accession>A0ABW4Q3W4</accession>
<name>A0ABW4Q3W4_9MICC</name>
<keyword evidence="4" id="KW-0186">Copper</keyword>
<gene>
    <name evidence="7" type="ORF">ACFSFX_01935</name>
</gene>
<keyword evidence="5" id="KW-1133">Transmembrane helix</keyword>
<keyword evidence="8" id="KW-1185">Reference proteome</keyword>
<reference evidence="8" key="1">
    <citation type="journal article" date="2019" name="Int. J. Syst. Evol. Microbiol.">
        <title>The Global Catalogue of Microorganisms (GCM) 10K type strain sequencing project: providing services to taxonomists for standard genome sequencing and annotation.</title>
        <authorList>
            <consortium name="The Broad Institute Genomics Platform"/>
            <consortium name="The Broad Institute Genome Sequencing Center for Infectious Disease"/>
            <person name="Wu L."/>
            <person name="Ma J."/>
        </authorList>
    </citation>
    <scope>NUCLEOTIDE SEQUENCE [LARGE SCALE GENOMIC DNA]</scope>
    <source>
        <strain evidence="8">JCM 11496</strain>
    </source>
</reference>
<evidence type="ECO:0000313" key="7">
    <source>
        <dbReference type="EMBL" id="MFD1845353.1"/>
    </source>
</evidence>
<dbReference type="Gene3D" id="2.60.40.1220">
    <property type="match status" value="1"/>
</dbReference>